<keyword evidence="6 7" id="KW-0819">tRNA processing</keyword>
<evidence type="ECO:0000256" key="6">
    <source>
        <dbReference type="ARBA" id="ARBA00022694"/>
    </source>
</evidence>
<feature type="binding site" evidence="7">
    <location>
        <position position="157"/>
    </location>
    <ligand>
        <name>substrate</name>
    </ligand>
</feature>
<accession>A0ABT6Y589</accession>
<dbReference type="NCBIfam" id="NF001080">
    <property type="entry name" value="PRK00121.2-2"/>
    <property type="match status" value="1"/>
</dbReference>
<dbReference type="HAMAP" id="MF_01057">
    <property type="entry name" value="tRNA_methyltr_TrmB"/>
    <property type="match status" value="1"/>
</dbReference>
<dbReference type="PANTHER" id="PTHR23417">
    <property type="entry name" value="3-DEOXY-D-MANNO-OCTULOSONIC-ACID TRANSFERASE/TRNA GUANINE-N 7 - -METHYLTRANSFERASE"/>
    <property type="match status" value="1"/>
</dbReference>
<feature type="binding site" evidence="7">
    <location>
        <position position="72"/>
    </location>
    <ligand>
        <name>S-adenosyl-L-methionine</name>
        <dbReference type="ChEBI" id="CHEBI:59789"/>
    </ligand>
</feature>
<name>A0ABT6Y589_9BACT</name>
<evidence type="ECO:0000256" key="4">
    <source>
        <dbReference type="ARBA" id="ARBA00022679"/>
    </source>
</evidence>
<evidence type="ECO:0000313" key="8">
    <source>
        <dbReference type="EMBL" id="MDI9858446.1"/>
    </source>
</evidence>
<dbReference type="GO" id="GO:0008176">
    <property type="term" value="F:tRNA (guanine(46)-N7)-methyltransferase activity"/>
    <property type="evidence" value="ECO:0007669"/>
    <property type="project" value="UniProtKB-EC"/>
</dbReference>
<keyword evidence="3 7" id="KW-0489">Methyltransferase</keyword>
<dbReference type="Pfam" id="PF02390">
    <property type="entry name" value="Methyltransf_4"/>
    <property type="match status" value="1"/>
</dbReference>
<comment type="function">
    <text evidence="2 7">Catalyzes the formation of N(7)-methylguanine at position 46 (m7G46) in tRNA.</text>
</comment>
<dbReference type="InterPro" id="IPR055361">
    <property type="entry name" value="tRNA_methyltr_TrmB_bact"/>
</dbReference>
<feature type="binding site" evidence="7">
    <location>
        <position position="47"/>
    </location>
    <ligand>
        <name>S-adenosyl-L-methionine</name>
        <dbReference type="ChEBI" id="CHEBI:59789"/>
    </ligand>
</feature>
<keyword evidence="4 7" id="KW-0808">Transferase</keyword>
<dbReference type="NCBIfam" id="TIGR00091">
    <property type="entry name" value="tRNA (guanosine(46)-N7)-methyltransferase TrmB"/>
    <property type="match status" value="1"/>
</dbReference>
<dbReference type="RefSeq" id="WP_283343660.1">
    <property type="nucleotide sequence ID" value="NZ_JASHIF010000003.1"/>
</dbReference>
<gene>
    <name evidence="7 8" type="primary">trmB</name>
    <name evidence="8" type="ORF">QM524_04430</name>
</gene>
<reference evidence="8 9" key="1">
    <citation type="submission" date="2023-05" db="EMBL/GenBank/DDBJ databases">
        <title>Novel species of genus Flectobacillus isolated from stream in China.</title>
        <authorList>
            <person name="Lu H."/>
        </authorList>
    </citation>
    <scope>NUCLEOTIDE SEQUENCE [LARGE SCALE GENOMIC DNA]</scope>
    <source>
        <strain evidence="8 9">KCTC 42575</strain>
    </source>
</reference>
<comment type="similarity">
    <text evidence="7">Belongs to the class I-like SAM-binding methyltransferase superfamily. TrmB family.</text>
</comment>
<organism evidence="8 9">
    <name type="scientific">Flectobacillus roseus</name>
    <dbReference type="NCBI Taxonomy" id="502259"/>
    <lineage>
        <taxon>Bacteria</taxon>
        <taxon>Pseudomonadati</taxon>
        <taxon>Bacteroidota</taxon>
        <taxon>Cytophagia</taxon>
        <taxon>Cytophagales</taxon>
        <taxon>Flectobacillaceae</taxon>
        <taxon>Flectobacillus</taxon>
    </lineage>
</organism>
<dbReference type="Gene3D" id="3.40.50.150">
    <property type="entry name" value="Vaccinia Virus protein VP39"/>
    <property type="match status" value="1"/>
</dbReference>
<sequence>MSRKKSDRFALSKALSNVLESGKPLYETIKGQWNEIMFEKKQPIVLELGCGKGEYTVGLAQIFPEKNFIGVDIKGDRIAVGAKFANENSLLNVAFLRTKIHQLLEFFEKDEISEIWITFPDPQPLKSGIKRRLTNPRFLELYKEILQNDGLLHLKTDSELLFDYTLEVLPEFGVEELAYTKDLYNSELNARHYGIKTRFEQIFTEKGYNINYLLAKFKHNS</sequence>
<comment type="catalytic activity">
    <reaction evidence="1 7">
        <text>guanosine(46) in tRNA + S-adenosyl-L-methionine = N(7)-methylguanosine(46) in tRNA + S-adenosyl-L-homocysteine</text>
        <dbReference type="Rhea" id="RHEA:42708"/>
        <dbReference type="Rhea" id="RHEA-COMP:10188"/>
        <dbReference type="Rhea" id="RHEA-COMP:10189"/>
        <dbReference type="ChEBI" id="CHEBI:57856"/>
        <dbReference type="ChEBI" id="CHEBI:59789"/>
        <dbReference type="ChEBI" id="CHEBI:74269"/>
        <dbReference type="ChEBI" id="CHEBI:74480"/>
        <dbReference type="EC" id="2.1.1.33"/>
    </reaction>
</comment>
<dbReference type="CDD" id="cd02440">
    <property type="entry name" value="AdoMet_MTases"/>
    <property type="match status" value="1"/>
</dbReference>
<evidence type="ECO:0000256" key="5">
    <source>
        <dbReference type="ARBA" id="ARBA00022691"/>
    </source>
</evidence>
<evidence type="ECO:0000313" key="9">
    <source>
        <dbReference type="Proteomes" id="UP001236507"/>
    </source>
</evidence>
<proteinExistence type="inferred from homology"/>
<feature type="binding site" evidence="7">
    <location>
        <position position="121"/>
    </location>
    <ligand>
        <name>S-adenosyl-L-methionine</name>
        <dbReference type="ChEBI" id="CHEBI:59789"/>
    </ligand>
</feature>
<dbReference type="InterPro" id="IPR029063">
    <property type="entry name" value="SAM-dependent_MTases_sf"/>
</dbReference>
<evidence type="ECO:0000256" key="7">
    <source>
        <dbReference type="HAMAP-Rule" id="MF_01057"/>
    </source>
</evidence>
<feature type="binding site" evidence="7">
    <location>
        <begin position="197"/>
        <end position="200"/>
    </location>
    <ligand>
        <name>substrate</name>
    </ligand>
</feature>
<comment type="caution">
    <text evidence="7">Lacks conserved residue(s) required for the propagation of feature annotation.</text>
</comment>
<evidence type="ECO:0000256" key="2">
    <source>
        <dbReference type="ARBA" id="ARBA00003015"/>
    </source>
</evidence>
<comment type="pathway">
    <text evidence="7">tRNA modification; N(7)-methylguanine-tRNA biosynthesis.</text>
</comment>
<dbReference type="InterPro" id="IPR003358">
    <property type="entry name" value="tRNA_(Gua-N-7)_MeTrfase_Trmb"/>
</dbReference>
<dbReference type="EC" id="2.1.1.33" evidence="7"/>
<dbReference type="PROSITE" id="PS51625">
    <property type="entry name" value="SAM_MT_TRMB"/>
    <property type="match status" value="1"/>
</dbReference>
<protein>
    <recommendedName>
        <fullName evidence="7">tRNA (guanine-N(7)-)-methyltransferase</fullName>
        <ecNumber evidence="7">2.1.1.33</ecNumber>
    </recommendedName>
    <alternativeName>
        <fullName evidence="7">tRNA (guanine(46)-N(7))-methyltransferase</fullName>
    </alternativeName>
    <alternativeName>
        <fullName evidence="7">tRNA(m7G46)-methyltransferase</fullName>
    </alternativeName>
</protein>
<keyword evidence="5 7" id="KW-0949">S-adenosyl-L-methionine</keyword>
<dbReference type="SUPFAM" id="SSF53335">
    <property type="entry name" value="S-adenosyl-L-methionine-dependent methyltransferases"/>
    <property type="match status" value="1"/>
</dbReference>
<evidence type="ECO:0000256" key="1">
    <source>
        <dbReference type="ARBA" id="ARBA00000142"/>
    </source>
</evidence>
<dbReference type="PANTHER" id="PTHR23417:SF14">
    <property type="entry name" value="PENTACOTRIPEPTIDE-REPEAT REGION OF PRORP DOMAIN-CONTAINING PROTEIN"/>
    <property type="match status" value="1"/>
</dbReference>
<dbReference type="Proteomes" id="UP001236507">
    <property type="component" value="Unassembled WGS sequence"/>
</dbReference>
<evidence type="ECO:0000256" key="3">
    <source>
        <dbReference type="ARBA" id="ARBA00022603"/>
    </source>
</evidence>
<comment type="caution">
    <text evidence="8">The sequence shown here is derived from an EMBL/GenBank/DDBJ whole genome shotgun (WGS) entry which is preliminary data.</text>
</comment>
<dbReference type="EMBL" id="JASHIF010000003">
    <property type="protein sequence ID" value="MDI9858446.1"/>
    <property type="molecule type" value="Genomic_DNA"/>
</dbReference>
<keyword evidence="9" id="KW-1185">Reference proteome</keyword>